<sequence length="367" mass="42012">MKENTKRELEEYISQLLSMAAWRKSRRSTNIQGKAIAVAGPSVGGLTVPSTGTGARASVRISSEDRQKADINAQCYPTAIARAPAPEFELNRQFSGIVDNFTQEMPFNNLLGVNVPKDHSAAIEKMKSAIKEIQEPVHEDRIKDFVKGDQFKTWLTSKSSDALLVNNNSVNLSPMAEGVSILTEFTLLLHEKLSLLPKNEKASTLFYLCADFPESTETMTTMQRMLQYLTSEQYVNDREHWDEQESVRQYIRILYSIRENDPRNKANETNFLIDSLIHLLDTTQQAQVIYILIDGSDLVEMDERKGNKSDFWWFLECLYSLIDDHRKPKKTKKPDEPTPIIKLFITYHGTCQRETGSYWEDYVVNLP</sequence>
<accession>A0A6V8H770</accession>
<protein>
    <submittedName>
        <fullName evidence="1">Uncharacterized protein</fullName>
    </submittedName>
</protein>
<keyword evidence="2" id="KW-1185">Reference proteome</keyword>
<name>A0A6V8H770_TALPI</name>
<dbReference type="Proteomes" id="UP000053095">
    <property type="component" value="Unassembled WGS sequence"/>
</dbReference>
<organism evidence="1 2">
    <name type="scientific">Talaromyces pinophilus</name>
    <name type="common">Penicillium pinophilum</name>
    <dbReference type="NCBI Taxonomy" id="128442"/>
    <lineage>
        <taxon>Eukaryota</taxon>
        <taxon>Fungi</taxon>
        <taxon>Dikarya</taxon>
        <taxon>Ascomycota</taxon>
        <taxon>Pezizomycotina</taxon>
        <taxon>Eurotiomycetes</taxon>
        <taxon>Eurotiomycetidae</taxon>
        <taxon>Eurotiales</taxon>
        <taxon>Trichocomaceae</taxon>
        <taxon>Talaromyces</taxon>
        <taxon>Talaromyces sect. Talaromyces</taxon>
    </lineage>
</organism>
<reference evidence="2" key="1">
    <citation type="journal article" date="2015" name="Genome Announc.">
        <title>Draft genome sequence of Talaromyces cellulolyticus strain Y-94, a source of lignocellulosic biomass-degrading enzymes.</title>
        <authorList>
            <person name="Fujii T."/>
            <person name="Koike H."/>
            <person name="Sawayama S."/>
            <person name="Yano S."/>
            <person name="Inoue H."/>
        </authorList>
    </citation>
    <scope>NUCLEOTIDE SEQUENCE [LARGE SCALE GENOMIC DNA]</scope>
    <source>
        <strain evidence="2">Y-94</strain>
    </source>
</reference>
<evidence type="ECO:0000313" key="1">
    <source>
        <dbReference type="EMBL" id="GAM36940.1"/>
    </source>
</evidence>
<comment type="caution">
    <text evidence="1">The sequence shown here is derived from an EMBL/GenBank/DDBJ whole genome shotgun (WGS) entry which is preliminary data.</text>
</comment>
<evidence type="ECO:0000313" key="2">
    <source>
        <dbReference type="Proteomes" id="UP000053095"/>
    </source>
</evidence>
<gene>
    <name evidence="1" type="ORF">TCE0_022r06434</name>
</gene>
<proteinExistence type="predicted"/>
<dbReference type="AlphaFoldDB" id="A0A6V8H770"/>
<dbReference type="EMBL" id="DF933818">
    <property type="protein sequence ID" value="GAM36940.1"/>
    <property type="molecule type" value="Genomic_DNA"/>
</dbReference>